<dbReference type="InterPro" id="IPR001599">
    <property type="entry name" value="Macroglobln_a2"/>
</dbReference>
<dbReference type="GO" id="GO:0004866">
    <property type="term" value="F:endopeptidase inhibitor activity"/>
    <property type="evidence" value="ECO:0007669"/>
    <property type="project" value="InterPro"/>
</dbReference>
<dbReference type="SMART" id="SM01359">
    <property type="entry name" value="A2M_N_2"/>
    <property type="match status" value="1"/>
</dbReference>
<dbReference type="Pfam" id="PF17972">
    <property type="entry name" value="bMG5"/>
    <property type="match status" value="1"/>
</dbReference>
<evidence type="ECO:0000259" key="3">
    <source>
        <dbReference type="SMART" id="SM01359"/>
    </source>
</evidence>
<protein>
    <submittedName>
        <fullName evidence="5">Alpha-2-macroglobulin family protein</fullName>
    </submittedName>
</protein>
<comment type="similarity">
    <text evidence="1">Belongs to the protease inhibitor I39 (alpha-2-macroglobulin) family. Bacterial alpha-2-macroglobulin subfamily.</text>
</comment>
<accession>A0A3M9M8W6</accession>
<evidence type="ECO:0000259" key="4">
    <source>
        <dbReference type="SMART" id="SM01360"/>
    </source>
</evidence>
<dbReference type="SUPFAM" id="SSF48239">
    <property type="entry name" value="Terpenoid cyclases/Protein prenyltransferases"/>
    <property type="match status" value="1"/>
</dbReference>
<dbReference type="InterPro" id="IPR011625">
    <property type="entry name" value="A2M_N_BRD"/>
</dbReference>
<dbReference type="Pfam" id="PF17962">
    <property type="entry name" value="bMG6"/>
    <property type="match status" value="1"/>
</dbReference>
<dbReference type="Pfam" id="PF17973">
    <property type="entry name" value="bMG10"/>
    <property type="match status" value="1"/>
</dbReference>
<gene>
    <name evidence="5" type="ORF">EFB08_22985</name>
</gene>
<evidence type="ECO:0000256" key="1">
    <source>
        <dbReference type="ARBA" id="ARBA00010556"/>
    </source>
</evidence>
<dbReference type="InterPro" id="IPR002890">
    <property type="entry name" value="MG2"/>
</dbReference>
<dbReference type="RefSeq" id="WP_123129323.1">
    <property type="nucleotide sequence ID" value="NZ_RJJD01000023.1"/>
</dbReference>
<dbReference type="InterPro" id="IPR008930">
    <property type="entry name" value="Terpenoid_cyclase/PrenylTrfase"/>
</dbReference>
<dbReference type="CDD" id="cd02891">
    <property type="entry name" value="A2M_like"/>
    <property type="match status" value="1"/>
</dbReference>
<dbReference type="PANTHER" id="PTHR40094:SF1">
    <property type="entry name" value="UBIQUITIN DOMAIN-CONTAINING PROTEIN"/>
    <property type="match status" value="1"/>
</dbReference>
<dbReference type="InterPro" id="IPR051802">
    <property type="entry name" value="YfhM-like"/>
</dbReference>
<keyword evidence="6" id="KW-1185">Reference proteome</keyword>
<evidence type="ECO:0000256" key="2">
    <source>
        <dbReference type="ARBA" id="ARBA00022729"/>
    </source>
</evidence>
<dbReference type="GO" id="GO:0005615">
    <property type="term" value="C:extracellular space"/>
    <property type="evidence" value="ECO:0007669"/>
    <property type="project" value="InterPro"/>
</dbReference>
<dbReference type="InterPro" id="IPR041246">
    <property type="entry name" value="Bact_MG10"/>
</dbReference>
<dbReference type="Gene3D" id="1.50.10.20">
    <property type="match status" value="1"/>
</dbReference>
<dbReference type="SMART" id="SM01360">
    <property type="entry name" value="A2M"/>
    <property type="match status" value="1"/>
</dbReference>
<dbReference type="OrthoDB" id="9767116at2"/>
<dbReference type="SMART" id="SM01419">
    <property type="entry name" value="Thiol-ester_cl"/>
    <property type="match status" value="1"/>
</dbReference>
<organism evidence="5 6">
    <name type="scientific">Rufibacter latericius</name>
    <dbReference type="NCBI Taxonomy" id="2487040"/>
    <lineage>
        <taxon>Bacteria</taxon>
        <taxon>Pseudomonadati</taxon>
        <taxon>Bacteroidota</taxon>
        <taxon>Cytophagia</taxon>
        <taxon>Cytophagales</taxon>
        <taxon>Hymenobacteraceae</taxon>
        <taxon>Rufibacter</taxon>
    </lineage>
</organism>
<dbReference type="Gene3D" id="2.60.40.1930">
    <property type="match status" value="1"/>
</dbReference>
<dbReference type="Proteomes" id="UP000272117">
    <property type="component" value="Unassembled WGS sequence"/>
</dbReference>
<dbReference type="PANTHER" id="PTHR40094">
    <property type="entry name" value="ALPHA-2-MACROGLOBULIN HOMOLOG"/>
    <property type="match status" value="1"/>
</dbReference>
<reference evidence="5 6" key="1">
    <citation type="submission" date="2018-11" db="EMBL/GenBank/DDBJ databases">
        <title>Rufibacter latericius sp. nov., isolated from water in Baiyang Lake.</title>
        <authorList>
            <person name="Yang Y."/>
        </authorList>
    </citation>
    <scope>NUCLEOTIDE SEQUENCE [LARGE SCALE GENOMIC DNA]</scope>
    <source>
        <strain evidence="5 6">R-22-1c-1</strain>
    </source>
</reference>
<dbReference type="Pfam" id="PF00207">
    <property type="entry name" value="A2M"/>
    <property type="match status" value="1"/>
</dbReference>
<dbReference type="Pfam" id="PF07678">
    <property type="entry name" value="TED_complement"/>
    <property type="match status" value="1"/>
</dbReference>
<dbReference type="InterPro" id="IPR041203">
    <property type="entry name" value="Bact_A2M_MG5"/>
</dbReference>
<dbReference type="Gene3D" id="2.60.40.3710">
    <property type="match status" value="1"/>
</dbReference>
<feature type="domain" description="Alpha-2-macroglobulin bait region" evidence="3">
    <location>
        <begin position="940"/>
        <end position="1078"/>
    </location>
</feature>
<evidence type="ECO:0000313" key="5">
    <source>
        <dbReference type="EMBL" id="RNI22001.1"/>
    </source>
</evidence>
<dbReference type="Pfam" id="PF11974">
    <property type="entry name" value="bMG3"/>
    <property type="match status" value="1"/>
</dbReference>
<dbReference type="InterPro" id="IPR047565">
    <property type="entry name" value="Alpha-macroglob_thiol-ester_cl"/>
</dbReference>
<dbReference type="Pfam" id="PF01835">
    <property type="entry name" value="MG2"/>
    <property type="match status" value="1"/>
</dbReference>
<dbReference type="Pfam" id="PF07703">
    <property type="entry name" value="A2M_BRD"/>
    <property type="match status" value="1"/>
</dbReference>
<name>A0A3M9M8W6_9BACT</name>
<evidence type="ECO:0000313" key="6">
    <source>
        <dbReference type="Proteomes" id="UP000272117"/>
    </source>
</evidence>
<dbReference type="InterPro" id="IPR041462">
    <property type="entry name" value="Bact_A2M_MG6"/>
</dbReference>
<sequence length="1812" mass="201471">MFPPKAVSAGSLLFKFVCFVLFIHLLSCQGKSDELRLEKRNFEAEVAQEQNLVFTFDKKLVADSLLNQWDTIPYLTFTPKVKGKFKWTAPDELVFSPAQAFSPSTDYTAELTPQLLRHSPTKFKIPAGQEVKFHTPYLSLKSTKAFWTQNENNPTQLEANLLFDFNYPVLFQTLREKLKVFRGSQELPFELVSGSPENISIKVKGLDQAAGTAALPVRVLLEKGLSTPGSTYQTPAPLQQTVTVPGRDRMQIMEVVTVQEEGQDKIYVLTTQPITNPDLNALVSLSPGKDYAVERIENGMVLSGNFAQSQILRLRVSGELSGVMGQPLGKAYQHAVTFASAVPTVAFVNKKSIYLSSQGARNIALNLNQVPRVKVTISKVFENNIQRYLQEGQTFDGHFDEETEEYHENAYYDVNETNGKTIFEREYEANSLPKQGKNHLLNLRLEDLDFDSHFKGLYVITVSSTDKNWLKDSKIVSVSDIGLIAKQGKNEVLVFANSIRSAQTLPGVEVRFISTNNQVVHTATTDKDGVARFPDLNKTADGFKIGLITARQENDFNYLPYSQTEVNTSRFDVGGKRLADLNYDAFLYGDRDLYRPGDTVHVNTVVRTPGWKTVSGLPVKVKLLLPNGKEYRSQKGTLNLEGAYDATFVLSPATVTGTYTLEVYSGNDVLLNSRKIGVEEFMPDRLKVTTLLNKTDFASGENVQVNLTAQNLFGPPASGRTYEVQLSLKKKTFEAPQYPDYSFELNHAGDVNLQNSVRQGETDARGKGHESFTLEGFQDVGLLEGSLFTTVFDETGRPVNRLNKFNVSTQQAFFGLKKFDSYVSTRQEMQVPIIALNAKGQPMATKVQVQVVRYTYETVMERATENYNYKSQRRQSILLNTVMTIGKGGTAVRFLPATSGEYELRIMRPGAYNYVAQEFYAYGWGDTESTSFEVNTEGEVDIALDKESYEVGDEAKILFKSPFAGKILVTVEQNKVLSYHYLKTDKKAASLTLPISNEHLPTAYVSAVALRQVKDNQMPLTIARGFKPIQVTKKETKLEVLISTPESSRSNRLQPVSIKTAPNAEVTLAVVDEGILQLKDYQTPDPHAFFYQKRALEVQAFDLYPFLFPELHGSRSSVGGDGYDLEKRINPLTSKRVKLVSLWSGRLKTNGKGEATVKVKIPEFSGAVRIMAVAYKANAFGSADKMMRVADPMVISTALPRFLSPKDTLLVPVTISNTTAKAVSFNSSISVTGPLKVVGSAMVTAASGSNAEKQVVYRLVALPAIGQASVKVVVKALGEQFSNTTELSVRPTAPLAKVTQVGSLKNAAVVQIKPAHDFLPSSVASKLVVSASPLAQFTDDITFLLRYPHGCLEQTTSTAFPLLYYADLAKSLNQGQKGRSFNPAYLVQEAITKIEGMQQYDGGFTYWPGGSDTDWWSSAYAVHFLLEAKKAGYPVNGQVLTRAQSYLQRMVKAKGTEEYRFYDVSRKLQKKVIAAHETAYSLYVLSLAGKPDWPTMNFYKTKPDLLSIDARYVLASTYALNGGHQSSRQLMPQSFAGETSVRALDGSFYSPLRDMALSLNSLLEANPDHPQVPILVRHLSQELRSSRWFNTQERSFALLALGKQARRSGGNMTAQVLQNGKAIGTFNGKDLTLQNKMDAAPISLQSKGQGTLYYFWETEGISQSGSYVQEDSFLKVRKAFFTRDGKEISTRTFKQNDLVVVRLELQSLDGRTIPNVAITDLLPAGFEIENPRLMASREFNWLQAMVPATPEYLDIRDDRINLYTTARPKTQYFFYQVRAVSKGDFQLGSVGADAMYNAEYHSYHGAGFVKVR</sequence>
<dbReference type="InterPro" id="IPR021868">
    <property type="entry name" value="Alpha_2_Macroglob_MG3"/>
</dbReference>
<dbReference type="EMBL" id="RJJD01000023">
    <property type="protein sequence ID" value="RNI22001.1"/>
    <property type="molecule type" value="Genomic_DNA"/>
</dbReference>
<comment type="caution">
    <text evidence="5">The sequence shown here is derived from an EMBL/GenBank/DDBJ whole genome shotgun (WGS) entry which is preliminary data.</text>
</comment>
<feature type="domain" description="Alpha-2-macroglobulin" evidence="4">
    <location>
        <begin position="1141"/>
        <end position="1229"/>
    </location>
</feature>
<proteinExistence type="inferred from homology"/>
<keyword evidence="2" id="KW-0732">Signal</keyword>
<dbReference type="InterPro" id="IPR011626">
    <property type="entry name" value="Alpha-macroglobulin_TED"/>
</dbReference>